<evidence type="ECO:0000313" key="3">
    <source>
        <dbReference type="Proteomes" id="UP000645257"/>
    </source>
</evidence>
<protein>
    <submittedName>
        <fullName evidence="2">Uncharacterized protein</fullName>
    </submittedName>
</protein>
<comment type="caution">
    <text evidence="2">The sequence shown here is derived from an EMBL/GenBank/DDBJ whole genome shotgun (WGS) entry which is preliminary data.</text>
</comment>
<dbReference type="RefSeq" id="WP_189531253.1">
    <property type="nucleotide sequence ID" value="NZ_BMYX01000002.1"/>
</dbReference>
<organism evidence="2 3">
    <name type="scientific">Paludibacterium paludis</name>
    <dbReference type="NCBI Taxonomy" id="1225769"/>
    <lineage>
        <taxon>Bacteria</taxon>
        <taxon>Pseudomonadati</taxon>
        <taxon>Pseudomonadota</taxon>
        <taxon>Betaproteobacteria</taxon>
        <taxon>Neisseriales</taxon>
        <taxon>Chromobacteriaceae</taxon>
        <taxon>Paludibacterium</taxon>
    </lineage>
</organism>
<keyword evidence="1" id="KW-0812">Transmembrane</keyword>
<gene>
    <name evidence="2" type="ORF">GCM10011289_07010</name>
</gene>
<reference evidence="2" key="1">
    <citation type="journal article" date="2014" name="Int. J. Syst. Evol. Microbiol.">
        <title>Complete genome sequence of Corynebacterium casei LMG S-19264T (=DSM 44701T), isolated from a smear-ripened cheese.</title>
        <authorList>
            <consortium name="US DOE Joint Genome Institute (JGI-PGF)"/>
            <person name="Walter F."/>
            <person name="Albersmeier A."/>
            <person name="Kalinowski J."/>
            <person name="Ruckert C."/>
        </authorList>
    </citation>
    <scope>NUCLEOTIDE SEQUENCE</scope>
    <source>
        <strain evidence="2">KCTC 32182</strain>
    </source>
</reference>
<feature type="transmembrane region" description="Helical" evidence="1">
    <location>
        <begin position="37"/>
        <end position="58"/>
    </location>
</feature>
<proteinExistence type="predicted"/>
<evidence type="ECO:0000313" key="2">
    <source>
        <dbReference type="EMBL" id="GGY07014.1"/>
    </source>
</evidence>
<sequence>MHIVIRDAVRLTLLLLGGLTLVALADGHLALFGLPPAAGAPIEFAGCALFATAMAHLIRRLLFHRLDLQHFALRAFEHPVGAGLVVLGLCMVIQALMPILTVMLTKG</sequence>
<keyword evidence="1" id="KW-1133">Transmembrane helix</keyword>
<keyword evidence="1" id="KW-0472">Membrane</keyword>
<accession>A0A918NYS1</accession>
<dbReference type="AlphaFoldDB" id="A0A918NYS1"/>
<keyword evidence="3" id="KW-1185">Reference proteome</keyword>
<feature type="transmembrane region" description="Helical" evidence="1">
    <location>
        <begin position="79"/>
        <end position="104"/>
    </location>
</feature>
<reference evidence="2" key="2">
    <citation type="submission" date="2020-09" db="EMBL/GenBank/DDBJ databases">
        <authorList>
            <person name="Sun Q."/>
            <person name="Kim S."/>
        </authorList>
    </citation>
    <scope>NUCLEOTIDE SEQUENCE</scope>
    <source>
        <strain evidence="2">KCTC 32182</strain>
    </source>
</reference>
<dbReference type="Proteomes" id="UP000645257">
    <property type="component" value="Unassembled WGS sequence"/>
</dbReference>
<evidence type="ECO:0000256" key="1">
    <source>
        <dbReference type="SAM" id="Phobius"/>
    </source>
</evidence>
<name>A0A918NYS1_9NEIS</name>
<dbReference type="EMBL" id="BMYX01000002">
    <property type="protein sequence ID" value="GGY07014.1"/>
    <property type="molecule type" value="Genomic_DNA"/>
</dbReference>